<dbReference type="AlphaFoldDB" id="A0A059AC02"/>
<evidence type="ECO:0000259" key="2">
    <source>
        <dbReference type="Pfam" id="PF05617"/>
    </source>
</evidence>
<evidence type="ECO:0000256" key="1">
    <source>
        <dbReference type="ARBA" id="ARBA00022729"/>
    </source>
</evidence>
<dbReference type="EMBL" id="KK198762">
    <property type="protein sequence ID" value="KCW51617.1"/>
    <property type="molecule type" value="Genomic_DNA"/>
</dbReference>
<accession>A0A059AC02</accession>
<sequence length="76" mass="8592">MTEECGIQTFQNIFHRGPEITDACCDVLVKFGHPCHSEFIEVVLSTGKFASHEAEILRKSTAAWKRCRAIVEKRAI</sequence>
<evidence type="ECO:0000313" key="3">
    <source>
        <dbReference type="EMBL" id="KCW51617.1"/>
    </source>
</evidence>
<keyword evidence="1" id="KW-0732">Signal</keyword>
<dbReference type="Pfam" id="PF05617">
    <property type="entry name" value="Prolamin_like"/>
    <property type="match status" value="1"/>
</dbReference>
<proteinExistence type="predicted"/>
<organism evidence="3">
    <name type="scientific">Eucalyptus grandis</name>
    <name type="common">Flooded gum</name>
    <dbReference type="NCBI Taxonomy" id="71139"/>
    <lineage>
        <taxon>Eukaryota</taxon>
        <taxon>Viridiplantae</taxon>
        <taxon>Streptophyta</taxon>
        <taxon>Embryophyta</taxon>
        <taxon>Tracheophyta</taxon>
        <taxon>Spermatophyta</taxon>
        <taxon>Magnoliopsida</taxon>
        <taxon>eudicotyledons</taxon>
        <taxon>Gunneridae</taxon>
        <taxon>Pentapetalae</taxon>
        <taxon>rosids</taxon>
        <taxon>malvids</taxon>
        <taxon>Myrtales</taxon>
        <taxon>Myrtaceae</taxon>
        <taxon>Myrtoideae</taxon>
        <taxon>Eucalypteae</taxon>
        <taxon>Eucalyptus</taxon>
    </lineage>
</organism>
<dbReference type="PANTHER" id="PTHR31951">
    <property type="entry name" value="BIFUNCTIONAL INHIBITOR/LIPID-TRANSFER PROTEIN/SEED STORAGE 2S ALBUMIN SUPERFAMILY PROTEIN-RELATED"/>
    <property type="match status" value="1"/>
</dbReference>
<reference evidence="3" key="1">
    <citation type="submission" date="2013-07" db="EMBL/GenBank/DDBJ databases">
        <title>The genome of Eucalyptus grandis.</title>
        <authorList>
            <person name="Schmutz J."/>
            <person name="Hayes R."/>
            <person name="Myburg A."/>
            <person name="Tuskan G."/>
            <person name="Grattapaglia D."/>
            <person name="Rokhsar D.S."/>
        </authorList>
    </citation>
    <scope>NUCLEOTIDE SEQUENCE</scope>
    <source>
        <tissue evidence="3">Leaf extractions</tissue>
    </source>
</reference>
<dbReference type="PANTHER" id="PTHR31951:SF22">
    <property type="entry name" value="ECA1 GAMETOGENESIS RELATED FAMILY"/>
    <property type="match status" value="1"/>
</dbReference>
<dbReference type="InParanoid" id="A0A059AC02"/>
<name>A0A059AC02_EUCGR</name>
<feature type="domain" description="Prolamin-like" evidence="2">
    <location>
        <begin position="3"/>
        <end position="67"/>
    </location>
</feature>
<dbReference type="InterPro" id="IPR008502">
    <property type="entry name" value="Prolamin-like"/>
</dbReference>
<gene>
    <name evidence="3" type="ORF">EUGRSUZ_J01107</name>
</gene>
<protein>
    <recommendedName>
        <fullName evidence="2">Prolamin-like domain-containing protein</fullName>
    </recommendedName>
</protein>
<dbReference type="Gramene" id="KCW51617">
    <property type="protein sequence ID" value="KCW51617"/>
    <property type="gene ID" value="EUGRSUZ_J01107"/>
</dbReference>
<dbReference type="FunCoup" id="A0A059AC02">
    <property type="interactions" value="42"/>
</dbReference>